<reference evidence="9" key="1">
    <citation type="submission" date="2023-01" db="EMBL/GenBank/DDBJ databases">
        <title>Key to firefly adult light organ development and bioluminescence: homeobox transcription factors regulate luciferase expression and transportation to peroxisome.</title>
        <authorList>
            <person name="Fu X."/>
        </authorList>
    </citation>
    <scope>NUCLEOTIDE SEQUENCE [LARGE SCALE GENOMIC DNA]</scope>
</reference>
<protein>
    <recommendedName>
        <fullName evidence="7">THAP-type domain-containing protein</fullName>
    </recommendedName>
</protein>
<organism evidence="8 9">
    <name type="scientific">Aquatica leii</name>
    <dbReference type="NCBI Taxonomy" id="1421715"/>
    <lineage>
        <taxon>Eukaryota</taxon>
        <taxon>Metazoa</taxon>
        <taxon>Ecdysozoa</taxon>
        <taxon>Arthropoda</taxon>
        <taxon>Hexapoda</taxon>
        <taxon>Insecta</taxon>
        <taxon>Pterygota</taxon>
        <taxon>Neoptera</taxon>
        <taxon>Endopterygota</taxon>
        <taxon>Coleoptera</taxon>
        <taxon>Polyphaga</taxon>
        <taxon>Elateriformia</taxon>
        <taxon>Elateroidea</taxon>
        <taxon>Lampyridae</taxon>
        <taxon>Luciolinae</taxon>
        <taxon>Aquatica</taxon>
    </lineage>
</organism>
<evidence type="ECO:0000259" key="7">
    <source>
        <dbReference type="PROSITE" id="PS50950"/>
    </source>
</evidence>
<accession>A0AAN7Q6K8</accession>
<dbReference type="AlphaFoldDB" id="A0AAN7Q6K8"/>
<evidence type="ECO:0000313" key="9">
    <source>
        <dbReference type="Proteomes" id="UP001353858"/>
    </source>
</evidence>
<dbReference type="InterPro" id="IPR006612">
    <property type="entry name" value="THAP_Znf"/>
</dbReference>
<dbReference type="EMBL" id="JARPUR010000002">
    <property type="protein sequence ID" value="KAK4883657.1"/>
    <property type="molecule type" value="Genomic_DNA"/>
</dbReference>
<dbReference type="PROSITE" id="PS50950">
    <property type="entry name" value="ZF_THAP"/>
    <property type="match status" value="1"/>
</dbReference>
<keyword evidence="4 5" id="KW-0238">DNA-binding</keyword>
<evidence type="ECO:0000256" key="3">
    <source>
        <dbReference type="ARBA" id="ARBA00022833"/>
    </source>
</evidence>
<dbReference type="GO" id="GO:0043565">
    <property type="term" value="F:sequence-specific DNA binding"/>
    <property type="evidence" value="ECO:0007669"/>
    <property type="project" value="InterPro"/>
</dbReference>
<dbReference type="GO" id="GO:0008270">
    <property type="term" value="F:zinc ion binding"/>
    <property type="evidence" value="ECO:0007669"/>
    <property type="project" value="UniProtKB-KW"/>
</dbReference>
<keyword evidence="9" id="KW-1185">Reference proteome</keyword>
<dbReference type="Pfam" id="PF05485">
    <property type="entry name" value="THAP"/>
    <property type="match status" value="1"/>
</dbReference>
<keyword evidence="2 5" id="KW-0863">Zinc-finger</keyword>
<keyword evidence="1" id="KW-0479">Metal-binding</keyword>
<feature type="domain" description="THAP-type" evidence="7">
    <location>
        <begin position="1"/>
        <end position="83"/>
    </location>
</feature>
<evidence type="ECO:0000256" key="5">
    <source>
        <dbReference type="PROSITE-ProRule" id="PRU00309"/>
    </source>
</evidence>
<keyword evidence="3" id="KW-0862">Zinc</keyword>
<evidence type="ECO:0000256" key="1">
    <source>
        <dbReference type="ARBA" id="ARBA00022723"/>
    </source>
</evidence>
<comment type="caution">
    <text evidence="8">The sequence shown here is derived from an EMBL/GenBank/DDBJ whole genome shotgun (WGS) entry which is preliminary data.</text>
</comment>
<keyword evidence="6" id="KW-0175">Coiled coil</keyword>
<dbReference type="SMART" id="SM00980">
    <property type="entry name" value="THAP"/>
    <property type="match status" value="1"/>
</dbReference>
<dbReference type="SUPFAM" id="SSF57716">
    <property type="entry name" value="Glucocorticoid receptor-like (DNA-binding domain)"/>
    <property type="match status" value="1"/>
</dbReference>
<evidence type="ECO:0000256" key="4">
    <source>
        <dbReference type="ARBA" id="ARBA00023125"/>
    </source>
</evidence>
<evidence type="ECO:0000256" key="2">
    <source>
        <dbReference type="ARBA" id="ARBA00022771"/>
    </source>
</evidence>
<dbReference type="InterPro" id="IPR038441">
    <property type="entry name" value="THAP_Znf_sf"/>
</dbReference>
<dbReference type="Gene3D" id="6.20.210.20">
    <property type="entry name" value="THAP domain"/>
    <property type="match status" value="1"/>
</dbReference>
<evidence type="ECO:0000256" key="6">
    <source>
        <dbReference type="SAM" id="Coils"/>
    </source>
</evidence>
<proteinExistence type="predicted"/>
<dbReference type="SMART" id="SM00692">
    <property type="entry name" value="DM3"/>
    <property type="match status" value="1"/>
</dbReference>
<dbReference type="InterPro" id="IPR026516">
    <property type="entry name" value="THAP1/10"/>
</dbReference>
<dbReference type="Proteomes" id="UP001353858">
    <property type="component" value="Unassembled WGS sequence"/>
</dbReference>
<feature type="coiled-coil region" evidence="6">
    <location>
        <begin position="180"/>
        <end position="207"/>
    </location>
</feature>
<name>A0AAN7Q6K8_9COLE</name>
<sequence length="301" mass="34710">MSYCVLCRKYKTPGNNEISYFGFPKDRLTRLKWINFCKLKLQYEEVPVTYKICSLHFNETNFIDNRKGGGLRILKRGSIPSVKAILLESRGNLNLNSCPNLINHSDEISSCSSTNSQNSSLSLSNASSYVTESSYEGTIVCTPIKRALLATPRYVGDIDDDHTSTPRRAKRCLQLCKTVIKQKKLQIQNLQKHNRRLVKKIRNLKEFLYSLKERHLSTTAVDNIMANIPDALNYIIKRCGKQQAVELFKDFSYSKYKKNEEESEGMTYLNNDVQNYIRKCIECCFNKILCSIDYLFIICVE</sequence>
<dbReference type="PANTHER" id="PTHR46600:SF11">
    <property type="entry name" value="THAP DOMAIN-CONTAINING PROTEIN 10"/>
    <property type="match status" value="1"/>
</dbReference>
<gene>
    <name evidence="8" type="ORF">RN001_006976</name>
</gene>
<dbReference type="PANTHER" id="PTHR46600">
    <property type="entry name" value="THAP DOMAIN-CONTAINING"/>
    <property type="match status" value="1"/>
</dbReference>
<evidence type="ECO:0000313" key="8">
    <source>
        <dbReference type="EMBL" id="KAK4883657.1"/>
    </source>
</evidence>